<organism evidence="2">
    <name type="scientific">Ixodes ricinus</name>
    <name type="common">Common tick</name>
    <name type="synonym">Acarus ricinus</name>
    <dbReference type="NCBI Taxonomy" id="34613"/>
    <lineage>
        <taxon>Eukaryota</taxon>
        <taxon>Metazoa</taxon>
        <taxon>Ecdysozoa</taxon>
        <taxon>Arthropoda</taxon>
        <taxon>Chelicerata</taxon>
        <taxon>Arachnida</taxon>
        <taxon>Acari</taxon>
        <taxon>Parasitiformes</taxon>
        <taxon>Ixodida</taxon>
        <taxon>Ixodoidea</taxon>
        <taxon>Ixodidae</taxon>
        <taxon>Ixodinae</taxon>
        <taxon>Ixodes</taxon>
    </lineage>
</organism>
<dbReference type="Gene3D" id="3.30.70.1820">
    <property type="entry name" value="L1 transposable element, RRM domain"/>
    <property type="match status" value="1"/>
</dbReference>
<proteinExistence type="predicted"/>
<reference evidence="2" key="1">
    <citation type="journal article" date="2018" name="PLoS Negl. Trop. Dis.">
        <title>Sialome diversity of ticks revealed by RNAseq of single tick salivary glands.</title>
        <authorList>
            <person name="Perner J."/>
            <person name="Kropackova S."/>
            <person name="Kopacek P."/>
            <person name="Ribeiro J.M."/>
        </authorList>
    </citation>
    <scope>NUCLEOTIDE SEQUENCE</scope>
    <source>
        <strain evidence="2">Siblings of single egg batch collected in Ceske Budejovice</strain>
        <tissue evidence="2">Salivary glands</tissue>
    </source>
</reference>
<name>A0A147BMD1_IXORI</name>
<dbReference type="AlphaFoldDB" id="A0A147BMD1"/>
<dbReference type="EMBL" id="GEGO01003523">
    <property type="protein sequence ID" value="JAR91881.1"/>
    <property type="molecule type" value="Transcribed_RNA"/>
</dbReference>
<feature type="signal peptide" evidence="1">
    <location>
        <begin position="1"/>
        <end position="21"/>
    </location>
</feature>
<dbReference type="InterPro" id="IPR004244">
    <property type="entry name" value="Transposase_22"/>
</dbReference>
<feature type="chain" id="PRO_5007542760" evidence="1">
    <location>
        <begin position="22"/>
        <end position="406"/>
    </location>
</feature>
<evidence type="ECO:0000313" key="2">
    <source>
        <dbReference type="EMBL" id="JAR91881.1"/>
    </source>
</evidence>
<protein>
    <submittedName>
        <fullName evidence="2">Putative tick transposon</fullName>
    </submittedName>
</protein>
<evidence type="ECO:0000256" key="1">
    <source>
        <dbReference type="SAM" id="SignalP"/>
    </source>
</evidence>
<dbReference type="PANTHER" id="PTHR11505">
    <property type="entry name" value="L1 TRANSPOSABLE ELEMENT-RELATED"/>
    <property type="match status" value="1"/>
</dbReference>
<keyword evidence="1" id="KW-0732">Signal</keyword>
<sequence length="406" mass="45451">MSAGRSLSLFLQVLGLVVVQCGTVYTSTVKDDASPSDGTCPVILPWLCNASSLDLSKLCLTFNRDYSRQLCSTSCDGSVYQRLLDHPPSGFGADMSAGRSLSLFLQVGLSYHYKYVGHNGHSGLSALRPNFLCKVYVGITDCYTKYSLAVARVVKQRLLMAGDIEANPGPLTSAQEKQLVDAMLLIPSMNEGQKIMLNELKAIREMQTSFERKLEGLSSRITAIESEMTMVKSLRDEVADIKMSNLELDTQLRMTTAQQDEVQNQSRRNNLIFYGLADKANETWEESEAKVITFCSDKFGVKLEPTNIERAHRLGRFSEERGRPLISKFLAFKDKQKILSVAYKLKGSGFSIGEDFSPAIQLSRRKLLEYAREQNAQFKLRYNKLVIRGKTYQYNPDADAVFETSV</sequence>
<accession>A0A147BMD1</accession>